<keyword evidence="7" id="KW-0472">Membrane</keyword>
<keyword evidence="7" id="KW-0812">Transmembrane</keyword>
<keyword evidence="7" id="KW-1133">Transmembrane helix</keyword>
<dbReference type="PANTHER" id="PTHR43531">
    <property type="entry name" value="PROTEIN ICFG"/>
    <property type="match status" value="1"/>
</dbReference>
<evidence type="ECO:0000313" key="12">
    <source>
        <dbReference type="Proteomes" id="UP000192906"/>
    </source>
</evidence>
<dbReference type="Pfam" id="PF16591">
    <property type="entry name" value="HBM"/>
    <property type="match status" value="1"/>
</dbReference>
<dbReference type="FunFam" id="1.10.287.950:FF:000001">
    <property type="entry name" value="Methyl-accepting chemotaxis sensory transducer"/>
    <property type="match status" value="1"/>
</dbReference>
<dbReference type="GO" id="GO:0006935">
    <property type="term" value="P:chemotaxis"/>
    <property type="evidence" value="ECO:0007669"/>
    <property type="project" value="UniProtKB-KW"/>
</dbReference>
<feature type="transmembrane region" description="Helical" evidence="7">
    <location>
        <begin position="317"/>
        <end position="337"/>
    </location>
</feature>
<dbReference type="STRING" id="1519643.SAMN06295933_1909"/>
<keyword evidence="4" id="KW-0807">Transducer</keyword>
<dbReference type="GO" id="GO:0005886">
    <property type="term" value="C:plasma membrane"/>
    <property type="evidence" value="ECO:0007669"/>
    <property type="project" value="TreeGrafter"/>
</dbReference>
<dbReference type="Pfam" id="PF00672">
    <property type="entry name" value="HAMP"/>
    <property type="match status" value="1"/>
</dbReference>
<proteinExistence type="inferred from homology"/>
<evidence type="ECO:0000256" key="2">
    <source>
        <dbReference type="ARBA" id="ARBA00022500"/>
    </source>
</evidence>
<dbReference type="GO" id="GO:0007165">
    <property type="term" value="P:signal transduction"/>
    <property type="evidence" value="ECO:0007669"/>
    <property type="project" value="UniProtKB-KW"/>
</dbReference>
<dbReference type="PRINTS" id="PR00260">
    <property type="entry name" value="CHEMTRNSDUCR"/>
</dbReference>
<gene>
    <name evidence="11" type="ORF">SAMN06295933_1909</name>
</gene>
<feature type="compositionally biased region" description="Low complexity" evidence="6">
    <location>
        <begin position="404"/>
        <end position="422"/>
    </location>
</feature>
<dbReference type="CDD" id="cd11386">
    <property type="entry name" value="MCP_signal"/>
    <property type="match status" value="1"/>
</dbReference>
<dbReference type="SMART" id="SM00304">
    <property type="entry name" value="HAMP"/>
    <property type="match status" value="1"/>
</dbReference>
<reference evidence="12" key="1">
    <citation type="submission" date="2017-04" db="EMBL/GenBank/DDBJ databases">
        <authorList>
            <person name="Varghese N."/>
            <person name="Submissions S."/>
        </authorList>
    </citation>
    <scope>NUCLEOTIDE SEQUENCE [LARGE SCALE GENOMIC DNA]</scope>
    <source>
        <strain evidence="12">K3S</strain>
    </source>
</reference>
<organism evidence="11 12">
    <name type="scientific">Desulfovibrio gilichinskyi</name>
    <dbReference type="NCBI Taxonomy" id="1519643"/>
    <lineage>
        <taxon>Bacteria</taxon>
        <taxon>Pseudomonadati</taxon>
        <taxon>Thermodesulfobacteriota</taxon>
        <taxon>Desulfovibrionia</taxon>
        <taxon>Desulfovibrionales</taxon>
        <taxon>Desulfovibrionaceae</taxon>
        <taxon>Desulfovibrio</taxon>
    </lineage>
</organism>
<dbReference type="SMART" id="SM00283">
    <property type="entry name" value="MA"/>
    <property type="match status" value="1"/>
</dbReference>
<dbReference type="InterPro" id="IPR051310">
    <property type="entry name" value="MCP_chemotaxis"/>
</dbReference>
<dbReference type="RefSeq" id="WP_085101593.1">
    <property type="nucleotide sequence ID" value="NZ_FWZU01000003.1"/>
</dbReference>
<dbReference type="OrthoDB" id="5415757at2"/>
<keyword evidence="12" id="KW-1185">Reference proteome</keyword>
<evidence type="ECO:0000256" key="4">
    <source>
        <dbReference type="PROSITE-ProRule" id="PRU00284"/>
    </source>
</evidence>
<evidence type="ECO:0000256" key="1">
    <source>
        <dbReference type="ARBA" id="ARBA00004370"/>
    </source>
</evidence>
<dbReference type="CDD" id="cd06225">
    <property type="entry name" value="HAMP"/>
    <property type="match status" value="1"/>
</dbReference>
<sequence>MFKNMRLGLKLGLSFGLMIFLTGIISFIGFDGMTGIQDRVDKADDVNRMVKTFLETRIIEKNFILRKDENYLKDHQKNIASIKTQIEKVDKLFSQKINLDQMSAVKEAVVEYEKAFADYVSLVTERTKTMAVMRDKARLTLKELEQIEAAQKTQLSSIMTETKSQIISALDSGKIDQVGNIYQRSQAGIDDKFKKADDANTAIKWFITVRKNEKEYIISSDSKFLDMVKSDTANIVKLINDMSGRFTKPENIALAQSVLKVVMSYEENFINYTKLMQSQVQAEKQMVVAARKAVSECQNARTDQEAKMLSQMEFSNMLLLTGACIALLIGIVTAFLLTKGITGPINKGVSFAQQMAKGDFTRTLDIDQKDEIGILAAALNDMVRKLSAVVADVGKSSENVASGSEQLSATAESLSESSTEQAANVEEVSSSIEEMTANIRQNAENAHETERIALQSAKQAEEGGAAVTQAVIAMKNIAEKISIIEEIARQTNLLALNAAIEAARAGEHGKGFAVVAAEVRKLAERSGEAAGEIGDLSSTSVSVAEKAGEMLNQLVPDIKRTSELVQEIAAGSNEQLTGAEQINKAVQQLDQVTQQNASASEEMASTSEELSSQAEQLQQVMSFFRVGSQTNVQRKALPSHRPPSRKVQEFKAIDSGKKVKTESSGVALDMGGDFSDTDFEKF</sequence>
<protein>
    <submittedName>
        <fullName evidence="11">Methyl-accepting chemotaxis protein</fullName>
    </submittedName>
</protein>
<feature type="domain" description="Methyl-accepting transducer" evidence="8">
    <location>
        <begin position="396"/>
        <end position="611"/>
    </location>
</feature>
<evidence type="ECO:0000259" key="8">
    <source>
        <dbReference type="PROSITE" id="PS50111"/>
    </source>
</evidence>
<dbReference type="PROSITE" id="PS51753">
    <property type="entry name" value="HBM"/>
    <property type="match status" value="1"/>
</dbReference>
<evidence type="ECO:0000256" key="7">
    <source>
        <dbReference type="SAM" id="Phobius"/>
    </source>
</evidence>
<evidence type="ECO:0000259" key="10">
    <source>
        <dbReference type="PROSITE" id="PS51753"/>
    </source>
</evidence>
<dbReference type="Proteomes" id="UP000192906">
    <property type="component" value="Unassembled WGS sequence"/>
</dbReference>
<comment type="similarity">
    <text evidence="3">Belongs to the methyl-accepting chemotaxis (MCP) protein family.</text>
</comment>
<dbReference type="PANTHER" id="PTHR43531:SF11">
    <property type="entry name" value="METHYL-ACCEPTING CHEMOTAXIS PROTEIN 3"/>
    <property type="match status" value="1"/>
</dbReference>
<dbReference type="SMART" id="SM01358">
    <property type="entry name" value="HBM"/>
    <property type="match status" value="1"/>
</dbReference>
<dbReference type="Pfam" id="PF00015">
    <property type="entry name" value="MCPsignal"/>
    <property type="match status" value="1"/>
</dbReference>
<dbReference type="SUPFAM" id="SSF58104">
    <property type="entry name" value="Methyl-accepting chemotaxis protein (MCP) signaling domain"/>
    <property type="match status" value="1"/>
</dbReference>
<dbReference type="InterPro" id="IPR004090">
    <property type="entry name" value="Chemotax_Me-accpt_rcpt"/>
</dbReference>
<evidence type="ECO:0000313" key="11">
    <source>
        <dbReference type="EMBL" id="SMF15562.1"/>
    </source>
</evidence>
<dbReference type="EMBL" id="FWZU01000003">
    <property type="protein sequence ID" value="SMF15562.1"/>
    <property type="molecule type" value="Genomic_DNA"/>
</dbReference>
<feature type="domain" description="HBM" evidence="10">
    <location>
        <begin position="38"/>
        <end position="312"/>
    </location>
</feature>
<keyword evidence="5" id="KW-0175">Coiled coil</keyword>
<name>A0A1X7DH86_9BACT</name>
<dbReference type="InterPro" id="IPR004089">
    <property type="entry name" value="MCPsignal_dom"/>
</dbReference>
<keyword evidence="2" id="KW-0145">Chemotaxis</keyword>
<evidence type="ECO:0000256" key="5">
    <source>
        <dbReference type="SAM" id="Coils"/>
    </source>
</evidence>
<dbReference type="Gene3D" id="1.10.287.950">
    <property type="entry name" value="Methyl-accepting chemotaxis protein"/>
    <property type="match status" value="1"/>
</dbReference>
<comment type="subcellular location">
    <subcellularLocation>
        <location evidence="1">Membrane</location>
    </subcellularLocation>
</comment>
<evidence type="ECO:0000256" key="6">
    <source>
        <dbReference type="SAM" id="MobiDB-lite"/>
    </source>
</evidence>
<feature type="domain" description="HAMP" evidence="9">
    <location>
        <begin position="339"/>
        <end position="391"/>
    </location>
</feature>
<dbReference type="PROSITE" id="PS50885">
    <property type="entry name" value="HAMP"/>
    <property type="match status" value="1"/>
</dbReference>
<dbReference type="InterPro" id="IPR003660">
    <property type="entry name" value="HAMP_dom"/>
</dbReference>
<feature type="transmembrane region" description="Helical" evidence="7">
    <location>
        <begin position="12"/>
        <end position="30"/>
    </location>
</feature>
<accession>A0A1X7DH86</accession>
<evidence type="ECO:0000259" key="9">
    <source>
        <dbReference type="PROSITE" id="PS50885"/>
    </source>
</evidence>
<feature type="region of interest" description="Disordered" evidence="6">
    <location>
        <begin position="401"/>
        <end position="422"/>
    </location>
</feature>
<dbReference type="AlphaFoldDB" id="A0A1X7DH86"/>
<feature type="coiled-coil region" evidence="5">
    <location>
        <begin position="582"/>
        <end position="609"/>
    </location>
</feature>
<dbReference type="GO" id="GO:0004888">
    <property type="term" value="F:transmembrane signaling receptor activity"/>
    <property type="evidence" value="ECO:0007669"/>
    <property type="project" value="InterPro"/>
</dbReference>
<dbReference type="PROSITE" id="PS50111">
    <property type="entry name" value="CHEMOTAXIS_TRANSDUC_2"/>
    <property type="match status" value="1"/>
</dbReference>
<feature type="region of interest" description="Disordered" evidence="6">
    <location>
        <begin position="661"/>
        <end position="682"/>
    </location>
</feature>
<dbReference type="InterPro" id="IPR032255">
    <property type="entry name" value="HBM"/>
</dbReference>
<evidence type="ECO:0000256" key="3">
    <source>
        <dbReference type="ARBA" id="ARBA00029447"/>
    </source>
</evidence>